<evidence type="ECO:0000256" key="8">
    <source>
        <dbReference type="ARBA" id="ARBA00047936"/>
    </source>
</evidence>
<dbReference type="GO" id="GO:1901238">
    <property type="term" value="F:ABC-type tungstate transporter activity"/>
    <property type="evidence" value="ECO:0007669"/>
    <property type="project" value="UniProtKB-EC"/>
</dbReference>
<keyword evidence="3 10" id="KW-0067">ATP-binding</keyword>
<dbReference type="EMBL" id="JAAVJF010000002">
    <property type="protein sequence ID" value="NYR15211.1"/>
    <property type="molecule type" value="Genomic_DNA"/>
</dbReference>
<evidence type="ECO:0000256" key="3">
    <source>
        <dbReference type="ARBA" id="ARBA00022840"/>
    </source>
</evidence>
<sequence length="223" mass="24434">MASLKVEGLRARRGSFTVVVDRLEVNSIVAVVGRNGSGKTTLLDAVAGFIKAEGRVEVCGEDVSALPPERRRLAYVQSVPVDPPMRVDKFLMYVARRHGTVGEVHNVAEVLGVKDLLKRSEGLSTGQKQLVNLAAALLARPCAFLMDEPTSHLDWVNKKAFDDVLKRLGVPILFVTHDPVEALYVADRLCVMEEGRLRCLADMPPLDVSGLVGEVQNLLRLNR</sequence>
<comment type="subunit">
    <text evidence="5">The complex is composed of two ATP-binding proteins (WtpC), two transmembrane proteins (WtpB) and a solute-binding protein (WtpA).</text>
</comment>
<comment type="caution">
    <text evidence="10">The sequence shown here is derived from an EMBL/GenBank/DDBJ whole genome shotgun (WGS) entry which is preliminary data.</text>
</comment>
<dbReference type="InterPro" id="IPR027417">
    <property type="entry name" value="P-loop_NTPase"/>
</dbReference>
<dbReference type="PANTHER" id="PTHR42781">
    <property type="entry name" value="SPERMIDINE/PUTRESCINE IMPORT ATP-BINDING PROTEIN POTA"/>
    <property type="match status" value="1"/>
</dbReference>
<reference evidence="10 11" key="1">
    <citation type="journal article" date="2020" name="Nat. Commun.">
        <title>The structures of two archaeal type IV pili illuminate evolutionary relationships.</title>
        <authorList>
            <person name="Wang F."/>
            <person name="Baquero D.P."/>
            <person name="Su Z."/>
            <person name="Beltran L.C."/>
            <person name="Prangishvili D."/>
            <person name="Krupovic M."/>
            <person name="Egelman E.H."/>
        </authorList>
    </citation>
    <scope>NUCLEOTIDE SEQUENCE [LARGE SCALE GENOMIC DNA]</scope>
    <source>
        <strain evidence="10 11">2GA</strain>
    </source>
</reference>
<proteinExistence type="inferred from homology"/>
<dbReference type="Pfam" id="PF00005">
    <property type="entry name" value="ABC_tran"/>
    <property type="match status" value="1"/>
</dbReference>
<dbReference type="SMART" id="SM00382">
    <property type="entry name" value="AAA"/>
    <property type="match status" value="1"/>
</dbReference>
<evidence type="ECO:0000259" key="9">
    <source>
        <dbReference type="PROSITE" id="PS50893"/>
    </source>
</evidence>
<dbReference type="InterPro" id="IPR050093">
    <property type="entry name" value="ABC_SmlMolc_Importer"/>
</dbReference>
<keyword evidence="11" id="KW-1185">Reference proteome</keyword>
<dbReference type="GO" id="GO:0005524">
    <property type="term" value="F:ATP binding"/>
    <property type="evidence" value="ECO:0007669"/>
    <property type="project" value="UniProtKB-KW"/>
</dbReference>
<evidence type="ECO:0000256" key="2">
    <source>
        <dbReference type="ARBA" id="ARBA00022741"/>
    </source>
</evidence>
<feature type="domain" description="ABC transporter" evidence="9">
    <location>
        <begin position="1"/>
        <end position="219"/>
    </location>
</feature>
<dbReference type="RefSeq" id="WP_179790434.1">
    <property type="nucleotide sequence ID" value="NZ_JAAVJF010000002.1"/>
</dbReference>
<keyword evidence="1" id="KW-0813">Transport</keyword>
<organism evidence="10 11">
    <name type="scientific">Pyrobaculum arsenaticum</name>
    <dbReference type="NCBI Taxonomy" id="121277"/>
    <lineage>
        <taxon>Archaea</taxon>
        <taxon>Thermoproteota</taxon>
        <taxon>Thermoprotei</taxon>
        <taxon>Thermoproteales</taxon>
        <taxon>Thermoproteaceae</taxon>
        <taxon>Pyrobaculum</taxon>
    </lineage>
</organism>
<dbReference type="PROSITE" id="PS50893">
    <property type="entry name" value="ABC_TRANSPORTER_2"/>
    <property type="match status" value="1"/>
</dbReference>
<evidence type="ECO:0000313" key="10">
    <source>
        <dbReference type="EMBL" id="NYR15211.1"/>
    </source>
</evidence>
<evidence type="ECO:0000256" key="6">
    <source>
        <dbReference type="ARBA" id="ARBA00039025"/>
    </source>
</evidence>
<comment type="catalytic activity">
    <reaction evidence="8">
        <text>tungstate(in) + ATP + H2O = tungstate(out) + ADP + phosphate + H(+)</text>
        <dbReference type="Rhea" id="RHEA:35027"/>
        <dbReference type="ChEBI" id="CHEBI:15377"/>
        <dbReference type="ChEBI" id="CHEBI:15378"/>
        <dbReference type="ChEBI" id="CHEBI:30616"/>
        <dbReference type="ChEBI" id="CHEBI:43474"/>
        <dbReference type="ChEBI" id="CHEBI:46502"/>
        <dbReference type="ChEBI" id="CHEBI:456216"/>
        <dbReference type="EC" id="7.3.2.6"/>
    </reaction>
</comment>
<evidence type="ECO:0000256" key="4">
    <source>
        <dbReference type="ARBA" id="ARBA00038307"/>
    </source>
</evidence>
<keyword evidence="2" id="KW-0547">Nucleotide-binding</keyword>
<evidence type="ECO:0000313" key="11">
    <source>
        <dbReference type="Proteomes" id="UP000554766"/>
    </source>
</evidence>
<dbReference type="InterPro" id="IPR003439">
    <property type="entry name" value="ABC_transporter-like_ATP-bd"/>
</dbReference>
<protein>
    <recommendedName>
        <fullName evidence="7">Molybdate/tungstate import ATP-binding protein WtpC</fullName>
        <ecNumber evidence="6">7.3.2.6</ecNumber>
    </recommendedName>
</protein>
<dbReference type="SUPFAM" id="SSF52540">
    <property type="entry name" value="P-loop containing nucleoside triphosphate hydrolases"/>
    <property type="match status" value="1"/>
</dbReference>
<evidence type="ECO:0000256" key="7">
    <source>
        <dbReference type="ARBA" id="ARBA00041133"/>
    </source>
</evidence>
<dbReference type="Gene3D" id="3.40.50.300">
    <property type="entry name" value="P-loop containing nucleotide triphosphate hydrolases"/>
    <property type="match status" value="1"/>
</dbReference>
<accession>A0A7L4P8D0</accession>
<comment type="similarity">
    <text evidence="4">Belongs to the ABC transporter superfamily. Sulfate/tungstate importer (TC 3.A.1.6) family.</text>
</comment>
<gene>
    <name evidence="10" type="ORF">HC235_04450</name>
</gene>
<dbReference type="GO" id="GO:0016887">
    <property type="term" value="F:ATP hydrolysis activity"/>
    <property type="evidence" value="ECO:0007669"/>
    <property type="project" value="InterPro"/>
</dbReference>
<dbReference type="AlphaFoldDB" id="A0A7L4P8D0"/>
<dbReference type="EC" id="7.3.2.6" evidence="6"/>
<evidence type="ECO:0000256" key="1">
    <source>
        <dbReference type="ARBA" id="ARBA00022448"/>
    </source>
</evidence>
<dbReference type="InterPro" id="IPR003593">
    <property type="entry name" value="AAA+_ATPase"/>
</dbReference>
<dbReference type="Proteomes" id="UP000554766">
    <property type="component" value="Unassembled WGS sequence"/>
</dbReference>
<dbReference type="PANTHER" id="PTHR42781:SF4">
    <property type="entry name" value="SPERMIDINE_PUTRESCINE IMPORT ATP-BINDING PROTEIN POTA"/>
    <property type="match status" value="1"/>
</dbReference>
<name>A0A7L4P8D0_9CREN</name>
<evidence type="ECO:0000256" key="5">
    <source>
        <dbReference type="ARBA" id="ARBA00038781"/>
    </source>
</evidence>